<evidence type="ECO:0000313" key="4">
    <source>
        <dbReference type="Proteomes" id="UP000244855"/>
    </source>
</evidence>
<feature type="transmembrane region" description="Helical" evidence="2">
    <location>
        <begin position="312"/>
        <end position="337"/>
    </location>
</feature>
<accession>A0A2V1D837</accession>
<feature type="compositionally biased region" description="Acidic residues" evidence="1">
    <location>
        <begin position="351"/>
        <end position="383"/>
    </location>
</feature>
<protein>
    <submittedName>
        <fullName evidence="3">Uncharacterized protein</fullName>
    </submittedName>
</protein>
<organism evidence="3 4">
    <name type="scientific">Periconia macrospinosa</name>
    <dbReference type="NCBI Taxonomy" id="97972"/>
    <lineage>
        <taxon>Eukaryota</taxon>
        <taxon>Fungi</taxon>
        <taxon>Dikarya</taxon>
        <taxon>Ascomycota</taxon>
        <taxon>Pezizomycotina</taxon>
        <taxon>Dothideomycetes</taxon>
        <taxon>Pleosporomycetidae</taxon>
        <taxon>Pleosporales</taxon>
        <taxon>Massarineae</taxon>
        <taxon>Periconiaceae</taxon>
        <taxon>Periconia</taxon>
    </lineage>
</organism>
<keyword evidence="4" id="KW-1185">Reference proteome</keyword>
<sequence>MLFAGDNSANVWGITWHNTLPGHSSVDYAAFGNVANTTHGTPEIQRWAVPFQLDECVPSCLNNPPFGPAGRLLSDIHVDQVTYQQLESLDLVPSVILSADMTGHSSSTLSSMHDVNPNWTRIELKCLNKALFYREGFTRGILESTIVWSFEDIGSQSVTTNKWNTIKIGESFLNGRFLDQRGNDSLNIPVQSGSKQQHSTQDTPPSETINLSSSRIPLSYMLSKNVANLSSGKAHPIAVSKLPTSAGIEMPRSIITDPIPTSEVRSIGRHTTQTLPTYFSKQNPSSNSALNVGSNVPRSDRNTSVSYSGIEIVQFVTALIGTMATVIGTLATVALWMDKNKKSRGVRSGDQDVESQDFNPDEDDGLPPADEEDEGLDGFDDSDFPTTEEFATLETMGTRDRPTNAAHNPDLPDHSTQFTTQSKCNNLHELTTFQHQLIRENAELRERLRHQSNLLFSLLGEPHGRDELHLGDYRLVWKEWMTMSPLEKLGGEEKAIEVQDRKRTAIFL</sequence>
<reference evidence="3 4" key="1">
    <citation type="journal article" date="2018" name="Sci. Rep.">
        <title>Comparative genomics provides insights into the lifestyle and reveals functional heterogeneity of dark septate endophytic fungi.</title>
        <authorList>
            <person name="Knapp D.G."/>
            <person name="Nemeth J.B."/>
            <person name="Barry K."/>
            <person name="Hainaut M."/>
            <person name="Henrissat B."/>
            <person name="Johnson J."/>
            <person name="Kuo A."/>
            <person name="Lim J.H.P."/>
            <person name="Lipzen A."/>
            <person name="Nolan M."/>
            <person name="Ohm R.A."/>
            <person name="Tamas L."/>
            <person name="Grigoriev I.V."/>
            <person name="Spatafora J.W."/>
            <person name="Nagy L.G."/>
            <person name="Kovacs G.M."/>
        </authorList>
    </citation>
    <scope>NUCLEOTIDE SEQUENCE [LARGE SCALE GENOMIC DNA]</scope>
    <source>
        <strain evidence="3 4">DSE2036</strain>
    </source>
</reference>
<dbReference type="AlphaFoldDB" id="A0A2V1D837"/>
<keyword evidence="2" id="KW-0472">Membrane</keyword>
<proteinExistence type="predicted"/>
<feature type="region of interest" description="Disordered" evidence="1">
    <location>
        <begin position="277"/>
        <end position="300"/>
    </location>
</feature>
<feature type="region of interest" description="Disordered" evidence="1">
    <location>
        <begin position="342"/>
        <end position="418"/>
    </location>
</feature>
<evidence type="ECO:0000256" key="1">
    <source>
        <dbReference type="SAM" id="MobiDB-lite"/>
    </source>
</evidence>
<dbReference type="EMBL" id="KZ805573">
    <property type="protein sequence ID" value="PVH93703.1"/>
    <property type="molecule type" value="Genomic_DNA"/>
</dbReference>
<dbReference type="Proteomes" id="UP000244855">
    <property type="component" value="Unassembled WGS sequence"/>
</dbReference>
<evidence type="ECO:0000313" key="3">
    <source>
        <dbReference type="EMBL" id="PVH93703.1"/>
    </source>
</evidence>
<name>A0A2V1D837_9PLEO</name>
<keyword evidence="2" id="KW-1133">Transmembrane helix</keyword>
<keyword evidence="2" id="KW-0812">Transmembrane</keyword>
<gene>
    <name evidence="3" type="ORF">DM02DRAFT_661712</name>
</gene>
<evidence type="ECO:0000256" key="2">
    <source>
        <dbReference type="SAM" id="Phobius"/>
    </source>
</evidence>
<feature type="region of interest" description="Disordered" evidence="1">
    <location>
        <begin position="184"/>
        <end position="210"/>
    </location>
</feature>